<dbReference type="InterPro" id="IPR056632">
    <property type="entry name" value="DUF7730"/>
</dbReference>
<dbReference type="OrthoDB" id="3687946at2759"/>
<gene>
    <name evidence="3" type="ORF">SETTUDRAFT_27131</name>
</gene>
<feature type="region of interest" description="Disordered" evidence="1">
    <location>
        <begin position="252"/>
        <end position="272"/>
    </location>
</feature>
<sequence>MSPQKATKNRKNMASNATTASTGAGVAKRRYKKVRFHANGLLDVGRKTGKYFKMAQQNQRDSPLLRLPAEIRNIIFAYALGGHVFDTLRIIAHHYGTAVAKEQKLSPLLAVCRQIYSETALLLYSLNTFSATRAVYVNEWVNRLGPSRLQAVSKIQFITTVTVLPAATSQNDWILCPCTNSSGFALSEQLLSSKVCTQGNVQLVIITEFHPTTTEDYRAVVTQEARDCMVKLFEDNNKGLKFTVELTDLPWLWDESEEEDEEEEEGDDDDDE</sequence>
<evidence type="ECO:0000313" key="3">
    <source>
        <dbReference type="EMBL" id="EOA89076.1"/>
    </source>
</evidence>
<name>R0IWW7_EXST2</name>
<proteinExistence type="predicted"/>
<dbReference type="PANTHER" id="PTHR38790:SF4">
    <property type="entry name" value="2EXR DOMAIN-CONTAINING PROTEIN"/>
    <property type="match status" value="1"/>
</dbReference>
<dbReference type="HOGENOM" id="CLU_1023653_0_0_1"/>
<evidence type="ECO:0000259" key="2">
    <source>
        <dbReference type="Pfam" id="PF24864"/>
    </source>
</evidence>
<organism evidence="3 4">
    <name type="scientific">Exserohilum turcicum (strain 28A)</name>
    <name type="common">Northern leaf blight fungus</name>
    <name type="synonym">Setosphaeria turcica</name>
    <dbReference type="NCBI Taxonomy" id="671987"/>
    <lineage>
        <taxon>Eukaryota</taxon>
        <taxon>Fungi</taxon>
        <taxon>Dikarya</taxon>
        <taxon>Ascomycota</taxon>
        <taxon>Pezizomycotina</taxon>
        <taxon>Dothideomycetes</taxon>
        <taxon>Pleosporomycetidae</taxon>
        <taxon>Pleosporales</taxon>
        <taxon>Pleosporineae</taxon>
        <taxon>Pleosporaceae</taxon>
        <taxon>Exserohilum</taxon>
    </lineage>
</organism>
<feature type="domain" description="DUF7730" evidence="2">
    <location>
        <begin position="102"/>
        <end position="166"/>
    </location>
</feature>
<keyword evidence="4" id="KW-1185">Reference proteome</keyword>
<dbReference type="GeneID" id="19403088"/>
<feature type="region of interest" description="Disordered" evidence="1">
    <location>
        <begin position="1"/>
        <end position="26"/>
    </location>
</feature>
<dbReference type="RefSeq" id="XP_008023309.1">
    <property type="nucleotide sequence ID" value="XM_008025118.1"/>
</dbReference>
<dbReference type="Pfam" id="PF24864">
    <property type="entry name" value="DUF7730"/>
    <property type="match status" value="1"/>
</dbReference>
<dbReference type="PANTHER" id="PTHR38790">
    <property type="entry name" value="2EXR DOMAIN-CONTAINING PROTEIN-RELATED"/>
    <property type="match status" value="1"/>
</dbReference>
<dbReference type="Proteomes" id="UP000016935">
    <property type="component" value="Unassembled WGS sequence"/>
</dbReference>
<feature type="compositionally biased region" description="Acidic residues" evidence="1">
    <location>
        <begin position="254"/>
        <end position="272"/>
    </location>
</feature>
<evidence type="ECO:0000313" key="4">
    <source>
        <dbReference type="Proteomes" id="UP000016935"/>
    </source>
</evidence>
<feature type="compositionally biased region" description="Low complexity" evidence="1">
    <location>
        <begin position="14"/>
        <end position="26"/>
    </location>
</feature>
<reference evidence="3 4" key="1">
    <citation type="journal article" date="2012" name="PLoS Pathog.">
        <title>Diverse lifestyles and strategies of plant pathogenesis encoded in the genomes of eighteen Dothideomycetes fungi.</title>
        <authorList>
            <person name="Ohm R.A."/>
            <person name="Feau N."/>
            <person name="Henrissat B."/>
            <person name="Schoch C.L."/>
            <person name="Horwitz B.A."/>
            <person name="Barry K.W."/>
            <person name="Condon B.J."/>
            <person name="Copeland A.C."/>
            <person name="Dhillon B."/>
            <person name="Glaser F."/>
            <person name="Hesse C.N."/>
            <person name="Kosti I."/>
            <person name="LaButti K."/>
            <person name="Lindquist E.A."/>
            <person name="Lucas S."/>
            <person name="Salamov A.A."/>
            <person name="Bradshaw R.E."/>
            <person name="Ciuffetti L."/>
            <person name="Hamelin R.C."/>
            <person name="Kema G.H.J."/>
            <person name="Lawrence C."/>
            <person name="Scott J.A."/>
            <person name="Spatafora J.W."/>
            <person name="Turgeon B.G."/>
            <person name="de Wit P.J.G.M."/>
            <person name="Zhong S."/>
            <person name="Goodwin S.B."/>
            <person name="Grigoriev I.V."/>
        </authorList>
    </citation>
    <scope>NUCLEOTIDE SEQUENCE [LARGE SCALE GENOMIC DNA]</scope>
    <source>
        <strain evidence="4">28A</strain>
    </source>
</reference>
<dbReference type="AlphaFoldDB" id="R0IWW7"/>
<dbReference type="EMBL" id="KB908526">
    <property type="protein sequence ID" value="EOA89076.1"/>
    <property type="molecule type" value="Genomic_DNA"/>
</dbReference>
<reference evidence="3 4" key="2">
    <citation type="journal article" date="2013" name="PLoS Genet.">
        <title>Comparative genome structure, secondary metabolite, and effector coding capacity across Cochliobolus pathogens.</title>
        <authorList>
            <person name="Condon B.J."/>
            <person name="Leng Y."/>
            <person name="Wu D."/>
            <person name="Bushley K.E."/>
            <person name="Ohm R.A."/>
            <person name="Otillar R."/>
            <person name="Martin J."/>
            <person name="Schackwitz W."/>
            <person name="Grimwood J."/>
            <person name="MohdZainudin N."/>
            <person name="Xue C."/>
            <person name="Wang R."/>
            <person name="Manning V.A."/>
            <person name="Dhillon B."/>
            <person name="Tu Z.J."/>
            <person name="Steffenson B.J."/>
            <person name="Salamov A."/>
            <person name="Sun H."/>
            <person name="Lowry S."/>
            <person name="LaButti K."/>
            <person name="Han J."/>
            <person name="Copeland A."/>
            <person name="Lindquist E."/>
            <person name="Barry K."/>
            <person name="Schmutz J."/>
            <person name="Baker S.E."/>
            <person name="Ciuffetti L.M."/>
            <person name="Grigoriev I.V."/>
            <person name="Zhong S."/>
            <person name="Turgeon B.G."/>
        </authorList>
    </citation>
    <scope>NUCLEOTIDE SEQUENCE [LARGE SCALE GENOMIC DNA]</scope>
    <source>
        <strain evidence="4">28A</strain>
    </source>
</reference>
<evidence type="ECO:0000256" key="1">
    <source>
        <dbReference type="SAM" id="MobiDB-lite"/>
    </source>
</evidence>
<accession>R0IWW7</accession>
<protein>
    <recommendedName>
        <fullName evidence="2">DUF7730 domain-containing protein</fullName>
    </recommendedName>
</protein>